<name>A0A9D5DIB9_9CRYT</name>
<accession>A0A9D5DIB9</accession>
<dbReference type="Proteomes" id="UP001067231">
    <property type="component" value="Unassembled WGS sequence"/>
</dbReference>
<gene>
    <name evidence="1" type="ORF">OJ253_693</name>
</gene>
<dbReference type="EMBL" id="JAPCXC010000010">
    <property type="protein sequence ID" value="KAJ1611931.1"/>
    <property type="molecule type" value="Genomic_DNA"/>
</dbReference>
<dbReference type="AlphaFoldDB" id="A0A9D5DIB9"/>
<comment type="caution">
    <text evidence="1">The sequence shown here is derived from an EMBL/GenBank/DDBJ whole genome shotgun (WGS) entry which is preliminary data.</text>
</comment>
<reference evidence="1" key="1">
    <citation type="submission" date="2022-10" db="EMBL/GenBank/DDBJ databases">
        <title>Adaptive evolution leads to modifications in subtelomeric GC content in a zoonotic Cryptosporidium species.</title>
        <authorList>
            <person name="Li J."/>
            <person name="Feng Y."/>
            <person name="Xiao L."/>
        </authorList>
    </citation>
    <scope>NUCLEOTIDE SEQUENCE</scope>
    <source>
        <strain evidence="1">33844</strain>
    </source>
</reference>
<protein>
    <submittedName>
        <fullName evidence="1">Uncharacterized protein</fullName>
    </submittedName>
</protein>
<sequence length="124" mass="14312">MEHSREAPQARGEEESRVRVLCQEHPECGWSRGSLHWKDGEMAFRGRGCLNAECELDCPGVTRLRESEYWTGQECPVQFVPSPRSTDSRCKLGRGALARVSHSDIRYLRCHAISRYARVNFHFF</sequence>
<organism evidence="1">
    <name type="scientific">Cryptosporidium canis</name>
    <dbReference type="NCBI Taxonomy" id="195482"/>
    <lineage>
        <taxon>Eukaryota</taxon>
        <taxon>Sar</taxon>
        <taxon>Alveolata</taxon>
        <taxon>Apicomplexa</taxon>
        <taxon>Conoidasida</taxon>
        <taxon>Coccidia</taxon>
        <taxon>Eucoccidiorida</taxon>
        <taxon>Eimeriorina</taxon>
        <taxon>Cryptosporidiidae</taxon>
        <taxon>Cryptosporidium</taxon>
    </lineage>
</organism>
<evidence type="ECO:0000313" key="1">
    <source>
        <dbReference type="EMBL" id="KAJ1611931.1"/>
    </source>
</evidence>
<proteinExistence type="predicted"/>